<evidence type="ECO:0000256" key="2">
    <source>
        <dbReference type="ARBA" id="ARBA00022692"/>
    </source>
</evidence>
<dbReference type="SUPFAM" id="SSF56300">
    <property type="entry name" value="Metallo-dependent phosphatases"/>
    <property type="match status" value="1"/>
</dbReference>
<dbReference type="PANTHER" id="PTHR13315:SF4">
    <property type="entry name" value="METALLOPHOSPHOESTERASE, ISOFORM E"/>
    <property type="match status" value="1"/>
</dbReference>
<dbReference type="AlphaFoldDB" id="G0VBR7"/>
<dbReference type="GO" id="GO:0006506">
    <property type="term" value="P:GPI anchor biosynthetic process"/>
    <property type="evidence" value="ECO:0007669"/>
    <property type="project" value="EnsemblFungi"/>
</dbReference>
<reference key="2">
    <citation type="submission" date="2011-08" db="EMBL/GenBank/DDBJ databases">
        <title>Genome sequence of Naumovozyma castellii.</title>
        <authorList>
            <person name="Gordon J.L."/>
            <person name="Armisen D."/>
            <person name="Proux-Wera E."/>
            <person name="OhEigeartaigh S.S."/>
            <person name="Byrne K.P."/>
            <person name="Wolfe K.H."/>
        </authorList>
    </citation>
    <scope>NUCLEOTIDE SEQUENCE</scope>
    <source>
        <strain>Type strain:CBS 4309</strain>
    </source>
</reference>
<evidence type="ECO:0000256" key="4">
    <source>
        <dbReference type="ARBA" id="ARBA00023136"/>
    </source>
</evidence>
<dbReference type="GO" id="GO:0016020">
    <property type="term" value="C:membrane"/>
    <property type="evidence" value="ECO:0007669"/>
    <property type="project" value="UniProtKB-SubCell"/>
</dbReference>
<dbReference type="PANTHER" id="PTHR13315">
    <property type="entry name" value="METALLO PHOSPHOESTERASE RELATED"/>
    <property type="match status" value="1"/>
</dbReference>
<feature type="transmembrane region" description="Helical" evidence="6">
    <location>
        <begin position="44"/>
        <end position="63"/>
    </location>
</feature>
<reference evidence="8 9" key="1">
    <citation type="journal article" date="2011" name="Proc. Natl. Acad. Sci. U.S.A.">
        <title>Evolutionary erosion of yeast sex chromosomes by mating-type switching accidents.</title>
        <authorList>
            <person name="Gordon J.L."/>
            <person name="Armisen D."/>
            <person name="Proux-Wera E."/>
            <person name="Oheigeartaigh S.S."/>
            <person name="Byrne K.P."/>
            <person name="Wolfe K.H."/>
        </authorList>
    </citation>
    <scope>NUCLEOTIDE SEQUENCE [LARGE SCALE GENOMIC DNA]</scope>
    <source>
        <strain evidence="9">ATCC 76901 / BCRC 22586 / CBS 4309 / NBRC 1992 / NRRL Y-12630</strain>
    </source>
</reference>
<organism evidence="8 9">
    <name type="scientific">Naumovozyma castellii</name>
    <name type="common">Yeast</name>
    <name type="synonym">Saccharomyces castellii</name>
    <dbReference type="NCBI Taxonomy" id="27288"/>
    <lineage>
        <taxon>Eukaryota</taxon>
        <taxon>Fungi</taxon>
        <taxon>Dikarya</taxon>
        <taxon>Ascomycota</taxon>
        <taxon>Saccharomycotina</taxon>
        <taxon>Saccharomycetes</taxon>
        <taxon>Saccharomycetales</taxon>
        <taxon>Saccharomycetaceae</taxon>
        <taxon>Naumovozyma</taxon>
    </lineage>
</organism>
<evidence type="ECO:0000256" key="6">
    <source>
        <dbReference type="SAM" id="Phobius"/>
    </source>
</evidence>
<feature type="region of interest" description="Disordered" evidence="5">
    <location>
        <begin position="1"/>
        <end position="32"/>
    </location>
</feature>
<feature type="compositionally biased region" description="Basic and acidic residues" evidence="5">
    <location>
        <begin position="18"/>
        <end position="29"/>
    </location>
</feature>
<dbReference type="Pfam" id="PF00149">
    <property type="entry name" value="Metallophos"/>
    <property type="match status" value="1"/>
</dbReference>
<keyword evidence="2 6" id="KW-0812">Transmembrane</keyword>
<dbReference type="KEGG" id="ncs:NCAS_0B03090"/>
<dbReference type="STRING" id="1064592.G0VBR7"/>
<dbReference type="GO" id="GO:0016787">
    <property type="term" value="F:hydrolase activity"/>
    <property type="evidence" value="ECO:0007669"/>
    <property type="project" value="InterPro"/>
</dbReference>
<gene>
    <name evidence="8" type="primary">NCAS0B03090</name>
    <name evidence="8" type="ordered locus">NCAS_0B03090</name>
</gene>
<evidence type="ECO:0000313" key="8">
    <source>
        <dbReference type="EMBL" id="CCC68393.1"/>
    </source>
</evidence>
<evidence type="ECO:0000313" key="9">
    <source>
        <dbReference type="Proteomes" id="UP000001640"/>
    </source>
</evidence>
<sequence length="486" mass="56955">MFSRNRSNNQLPEFGEDSEMRNDDKEKGKSAPWKMQYEQDKNRVYWRYISLLFIMWLVVIHYYENIVVKRAMMKCNWSKWEQWPKDAQSHKVALFADPQIMDAHSYPGRPAIVNYFTRVLLDHYHERNWKYVNYYLEPNTNFFLGDLFDGGRYWEDEYWFQEYSRFHKIFPKKESVKTIMSLPGNHDIGFGDTVIESSLNRWTAYFGEPSSYHDFGNHTFVLVDTISLSDKANLNISKVPREFMNKFAEGEHPLPKFLLTHVPLWRNAKQQNCGSLRESKKTFPIQKGDQYQTVIDSAASQEILSLIQPSFLFSGDDHDYCRVTHTYTANGKTKHAEEITVKSCAMNMGVSKPAIQLLSLYNPDQLPNGDTFQTELCFMPDPYKPIKMYLVMILFSVMTFGYIHLSPRTFNQTVAPRLAKTFRMRRTAEIELPLTSPSARTKEDGTAIDPTKFKVNERSSISGFIINAFTLLVMVLCIFYYYYFII</sequence>
<feature type="transmembrane region" description="Helical" evidence="6">
    <location>
        <begin position="386"/>
        <end position="405"/>
    </location>
</feature>
<keyword evidence="9" id="KW-1185">Reference proteome</keyword>
<feature type="domain" description="Calcineurin-like phosphoesterase" evidence="7">
    <location>
        <begin position="93"/>
        <end position="271"/>
    </location>
</feature>
<dbReference type="GeneID" id="96901953"/>
<keyword evidence="3 6" id="KW-1133">Transmembrane helix</keyword>
<dbReference type="eggNOG" id="KOG3662">
    <property type="taxonomic scope" value="Eukaryota"/>
</dbReference>
<dbReference type="InterPro" id="IPR004843">
    <property type="entry name" value="Calcineurin-like_PHP"/>
</dbReference>
<dbReference type="InterPro" id="IPR029052">
    <property type="entry name" value="Metallo-depent_PP-like"/>
</dbReference>
<dbReference type="InParanoid" id="G0VBR7"/>
<accession>G0VBR7</accession>
<dbReference type="OrthoDB" id="5977743at2759"/>
<dbReference type="EMBL" id="HE576753">
    <property type="protein sequence ID" value="CCC68393.1"/>
    <property type="molecule type" value="Genomic_DNA"/>
</dbReference>
<dbReference type="Proteomes" id="UP000001640">
    <property type="component" value="Chromosome 2"/>
</dbReference>
<evidence type="ECO:0000256" key="3">
    <source>
        <dbReference type="ARBA" id="ARBA00022989"/>
    </source>
</evidence>
<evidence type="ECO:0000256" key="1">
    <source>
        <dbReference type="ARBA" id="ARBA00004141"/>
    </source>
</evidence>
<keyword evidence="4 6" id="KW-0472">Membrane</keyword>
<dbReference type="FunCoup" id="G0VBR7">
    <property type="interactions" value="578"/>
</dbReference>
<protein>
    <recommendedName>
        <fullName evidence="7">Calcineurin-like phosphoesterase domain-containing protein</fullName>
    </recommendedName>
</protein>
<dbReference type="Gene3D" id="3.60.21.10">
    <property type="match status" value="1"/>
</dbReference>
<dbReference type="OMA" id="MARHIEY"/>
<feature type="transmembrane region" description="Helical" evidence="6">
    <location>
        <begin position="461"/>
        <end position="483"/>
    </location>
</feature>
<evidence type="ECO:0000259" key="7">
    <source>
        <dbReference type="Pfam" id="PF00149"/>
    </source>
</evidence>
<dbReference type="FunFam" id="3.60.21.10:FF:000093">
    <property type="entry name" value="Cell division cycle-related protein"/>
    <property type="match status" value="1"/>
</dbReference>
<dbReference type="InterPro" id="IPR033308">
    <property type="entry name" value="PGAP5/Cdc1/Ted1"/>
</dbReference>
<evidence type="ECO:0000256" key="5">
    <source>
        <dbReference type="SAM" id="MobiDB-lite"/>
    </source>
</evidence>
<name>G0VBR7_NAUCA</name>
<dbReference type="GO" id="GO:0006281">
    <property type="term" value="P:DNA repair"/>
    <property type="evidence" value="ECO:0007669"/>
    <property type="project" value="EnsemblFungi"/>
</dbReference>
<dbReference type="HOGENOM" id="CLU_011607_0_0_1"/>
<proteinExistence type="predicted"/>
<comment type="subcellular location">
    <subcellularLocation>
        <location evidence="1">Membrane</location>
        <topology evidence="1">Multi-pass membrane protein</topology>
    </subcellularLocation>
</comment>
<dbReference type="RefSeq" id="XP_003674767.1">
    <property type="nucleotide sequence ID" value="XM_003674719.1"/>
</dbReference>
<feature type="compositionally biased region" description="Polar residues" evidence="5">
    <location>
        <begin position="1"/>
        <end position="11"/>
    </location>
</feature>
<dbReference type="GO" id="GO:0005783">
    <property type="term" value="C:endoplasmic reticulum"/>
    <property type="evidence" value="ECO:0007669"/>
    <property type="project" value="EnsemblFungi"/>
</dbReference>